<organism evidence="2">
    <name type="scientific">Cassava frogskin virus</name>
    <dbReference type="NCBI Taxonomy" id="344905"/>
    <lineage>
        <taxon>Viruses</taxon>
        <taxon>Riboviria</taxon>
        <taxon>Orthornavirae</taxon>
        <taxon>Duplornaviricota</taxon>
        <taxon>Resentoviricetes</taxon>
        <taxon>Reovirales</taxon>
    </lineage>
</organism>
<sequence>TQRPNEREILPGLLGARNDQVPIITFFDTEQVDPTIQFIGLASGVISRYIWPMTDVLSNTIVRALSGGGTVAPVGFLGPTDLMCDSGNIDEGG</sequence>
<dbReference type="EMBL" id="AH015300">
    <property type="protein sequence ID" value="ABA46928.1"/>
    <property type="molecule type" value="Genomic_RNA"/>
</dbReference>
<protein>
    <submittedName>
        <fullName evidence="2">Putative major core capsid protein</fullName>
    </submittedName>
</protein>
<evidence type="ECO:0000259" key="1">
    <source>
        <dbReference type="Pfam" id="PF21416"/>
    </source>
</evidence>
<accession>Q0R333</accession>
<feature type="non-terminal residue" evidence="2">
    <location>
        <position position="1"/>
    </location>
</feature>
<name>Q0R333_9REOV</name>
<feature type="domain" description="Capsid protein VP1/VP3 C-terminal" evidence="1">
    <location>
        <begin position="13"/>
        <end position="93"/>
    </location>
</feature>
<reference evidence="2" key="1">
    <citation type="journal article" date="2008" name="J. Phytopathol.">
        <title>Identification of Three Strains of a Virus Associated with Cassava Plants Affected by Frogskin Disease.</title>
        <authorList>
            <person name="Calvert L.A."/>
            <person name="Cuervo M."/>
            <person name="Lozano I."/>
            <person name="Villarreal N."/>
            <person name="Arroyave J."/>
        </authorList>
    </citation>
    <scope>NUCLEOTIDE SEQUENCE</scope>
</reference>
<dbReference type="Pfam" id="PF21416">
    <property type="entry name" value="VP1-like_C"/>
    <property type="match status" value="1"/>
</dbReference>
<proteinExistence type="predicted"/>
<evidence type="ECO:0000313" key="2">
    <source>
        <dbReference type="EMBL" id="ABA46928.1"/>
    </source>
</evidence>
<feature type="non-terminal residue" evidence="2">
    <location>
        <position position="93"/>
    </location>
</feature>
<dbReference type="InterPro" id="IPR049422">
    <property type="entry name" value="VP1/VP3_C"/>
</dbReference>